<evidence type="ECO:0000256" key="1">
    <source>
        <dbReference type="ARBA" id="ARBA00008791"/>
    </source>
</evidence>
<protein>
    <recommendedName>
        <fullName evidence="2">Universal stress protein</fullName>
    </recommendedName>
</protein>
<dbReference type="RefSeq" id="WP_348946501.1">
    <property type="nucleotide sequence ID" value="NZ_CP157355.1"/>
</dbReference>
<dbReference type="GO" id="GO:0005737">
    <property type="term" value="C:cytoplasm"/>
    <property type="evidence" value="ECO:0007669"/>
    <property type="project" value="UniProtKB-SubCell"/>
</dbReference>
<reference evidence="4" key="1">
    <citation type="submission" date="2024-05" db="EMBL/GenBank/DDBJ databases">
        <authorList>
            <person name="Yang L."/>
            <person name="Pan L."/>
        </authorList>
    </citation>
    <scope>NUCLEOTIDE SEQUENCE</scope>
    <source>
        <strain evidence="4">FCG-7</strain>
    </source>
</reference>
<dbReference type="PANTHER" id="PTHR46268">
    <property type="entry name" value="STRESS RESPONSE PROTEIN NHAX"/>
    <property type="match status" value="1"/>
</dbReference>
<dbReference type="AlphaFoldDB" id="A0AAU7FE52"/>
<dbReference type="KEGG" id="cmav:ABHF33_08170"/>
<comment type="subcellular location">
    <subcellularLocation>
        <location evidence="2">Cytoplasm</location>
    </subcellularLocation>
</comment>
<name>A0AAU7FE52_9NEIS</name>
<sequence length="159" mass="17047">MYQHILVPLDQGDTAAAAFEHALEMAALCNARLYLVHVLDIAPAVMAAGALPGLDYPGYGVARETQAAASREFLQAYAARAKACDLACETRLIEQWGGDPARTLLSAASDCHADLIVMGTHGYSGFIHLIFGSVAESLLHHTTIPVLLVRKNDDDDDDE</sequence>
<accession>A0AAU7FE52</accession>
<dbReference type="PIRSF" id="PIRSF006276">
    <property type="entry name" value="UspA"/>
    <property type="match status" value="1"/>
</dbReference>
<dbReference type="CDD" id="cd00293">
    <property type="entry name" value="USP-like"/>
    <property type="match status" value="1"/>
</dbReference>
<dbReference type="Pfam" id="PF00582">
    <property type="entry name" value="Usp"/>
    <property type="match status" value="1"/>
</dbReference>
<dbReference type="InterPro" id="IPR006015">
    <property type="entry name" value="Universal_stress_UspA"/>
</dbReference>
<organism evidence="4">
    <name type="scientific">Chitinibacter mangrovi</name>
    <dbReference type="NCBI Taxonomy" id="3153927"/>
    <lineage>
        <taxon>Bacteria</taxon>
        <taxon>Pseudomonadati</taxon>
        <taxon>Pseudomonadota</taxon>
        <taxon>Betaproteobacteria</taxon>
        <taxon>Neisseriales</taxon>
        <taxon>Chitinibacteraceae</taxon>
        <taxon>Chitinibacter</taxon>
    </lineage>
</organism>
<dbReference type="EMBL" id="CP157355">
    <property type="protein sequence ID" value="XBM02227.1"/>
    <property type="molecule type" value="Genomic_DNA"/>
</dbReference>
<evidence type="ECO:0000259" key="3">
    <source>
        <dbReference type="Pfam" id="PF00582"/>
    </source>
</evidence>
<dbReference type="PRINTS" id="PR01438">
    <property type="entry name" value="UNVRSLSTRESS"/>
</dbReference>
<dbReference type="SUPFAM" id="SSF52402">
    <property type="entry name" value="Adenine nucleotide alpha hydrolases-like"/>
    <property type="match status" value="1"/>
</dbReference>
<evidence type="ECO:0000256" key="2">
    <source>
        <dbReference type="PIRNR" id="PIRNR006276"/>
    </source>
</evidence>
<dbReference type="InterPro" id="IPR006016">
    <property type="entry name" value="UspA"/>
</dbReference>
<keyword evidence="2" id="KW-0963">Cytoplasm</keyword>
<feature type="domain" description="UspA" evidence="3">
    <location>
        <begin position="1"/>
        <end position="150"/>
    </location>
</feature>
<gene>
    <name evidence="4" type="ORF">ABHF33_08170</name>
</gene>
<proteinExistence type="inferred from homology"/>
<evidence type="ECO:0000313" key="4">
    <source>
        <dbReference type="EMBL" id="XBM02227.1"/>
    </source>
</evidence>
<dbReference type="InterPro" id="IPR014729">
    <property type="entry name" value="Rossmann-like_a/b/a_fold"/>
</dbReference>
<comment type="similarity">
    <text evidence="1 2">Belongs to the universal stress protein A family.</text>
</comment>
<dbReference type="PANTHER" id="PTHR46268:SF15">
    <property type="entry name" value="UNIVERSAL STRESS PROTEIN HP_0031"/>
    <property type="match status" value="1"/>
</dbReference>
<dbReference type="Gene3D" id="3.40.50.620">
    <property type="entry name" value="HUPs"/>
    <property type="match status" value="1"/>
</dbReference>